<dbReference type="InterPro" id="IPR001878">
    <property type="entry name" value="Znf_CCHC"/>
</dbReference>
<dbReference type="SUPFAM" id="SSF57756">
    <property type="entry name" value="Retrovirus zinc finger-like domains"/>
    <property type="match status" value="1"/>
</dbReference>
<evidence type="ECO:0000313" key="4">
    <source>
        <dbReference type="EMBL" id="KAK1616153.1"/>
    </source>
</evidence>
<dbReference type="Pfam" id="PF00098">
    <property type="entry name" value="zf-CCHC"/>
    <property type="match status" value="1"/>
</dbReference>
<feature type="domain" description="CCHC-type" evidence="3">
    <location>
        <begin position="13"/>
        <end position="28"/>
    </location>
</feature>
<feature type="region of interest" description="Disordered" evidence="2">
    <location>
        <begin position="440"/>
        <end position="519"/>
    </location>
</feature>
<sequence length="519" mass="58099">MKPKNGPKPDAECYYCKEKGHWKRNCSKYLADLKSGLVKKKKEAPLASSSSAVPEPAGKFAGASPERFHHRGVHRVLNSGEPPYENLVAGDSDHRESITDSGKEAEGTSAHPEKTSGADQTEHQAEEVVKKSKARQRDSEAKGKWWPCTTTDMELRNLETEGFLQHGSWRSIPNELAPAPKDDEMVLTKALVERGFSFPPSDFFLEILKTYGLQPHNISPNSVLAICNHVTLCEGHLRVTPELSLFQYYFTVKKERIRQSTELATCGSITFMIRPGRVYPPTDRHESARYWSGGFFYLKDVSDPASERKLPPFKNCPAIELPAWSHCPHLSESLQLTRAVRRIITEEGLTGKDLTLSWFTKRIQPLQHRDRLMFQYTGRDDPMRATKDNLSADAIDKRIRLLIKIPRELHVHVCNKDIHTNGSGTALEALEENELGTILRVPSTGNTDPEAASEAEAPEAPRPAKRKKPAPSSPYAKRAREVLSTAATRKAEAEKKRLSLINTSNKGQPAIQHFFKPSG</sequence>
<evidence type="ECO:0000256" key="1">
    <source>
        <dbReference type="PROSITE-ProRule" id="PRU00047"/>
    </source>
</evidence>
<keyword evidence="5" id="KW-1185">Reference proteome</keyword>
<gene>
    <name evidence="4" type="ORF">QYE76_021670</name>
</gene>
<name>A0AAD8RB89_LOLMU</name>
<dbReference type="InterPro" id="IPR007321">
    <property type="entry name" value="Transposase_28"/>
</dbReference>
<reference evidence="4" key="1">
    <citation type="submission" date="2023-07" db="EMBL/GenBank/DDBJ databases">
        <title>A chromosome-level genome assembly of Lolium multiflorum.</title>
        <authorList>
            <person name="Chen Y."/>
            <person name="Copetti D."/>
            <person name="Kolliker R."/>
            <person name="Studer B."/>
        </authorList>
    </citation>
    <scope>NUCLEOTIDE SEQUENCE</scope>
    <source>
        <strain evidence="4">02402/16</strain>
        <tissue evidence="4">Leaf</tissue>
    </source>
</reference>
<dbReference type="AlphaFoldDB" id="A0AAD8RB89"/>
<feature type="compositionally biased region" description="Basic and acidic residues" evidence="2">
    <location>
        <begin position="91"/>
        <end position="143"/>
    </location>
</feature>
<protein>
    <recommendedName>
        <fullName evidence="3">CCHC-type domain-containing protein</fullName>
    </recommendedName>
</protein>
<dbReference type="EMBL" id="JAUUTY010000006">
    <property type="protein sequence ID" value="KAK1616153.1"/>
    <property type="molecule type" value="Genomic_DNA"/>
</dbReference>
<proteinExistence type="predicted"/>
<dbReference type="GO" id="GO:0003676">
    <property type="term" value="F:nucleic acid binding"/>
    <property type="evidence" value="ECO:0007669"/>
    <property type="project" value="InterPro"/>
</dbReference>
<feature type="region of interest" description="Disordered" evidence="2">
    <location>
        <begin position="39"/>
        <end position="144"/>
    </location>
</feature>
<evidence type="ECO:0000259" key="3">
    <source>
        <dbReference type="PROSITE" id="PS50158"/>
    </source>
</evidence>
<evidence type="ECO:0000313" key="5">
    <source>
        <dbReference type="Proteomes" id="UP001231189"/>
    </source>
</evidence>
<keyword evidence="1" id="KW-0863">Zinc-finger</keyword>
<dbReference type="Pfam" id="PF04195">
    <property type="entry name" value="Transposase_28"/>
    <property type="match status" value="1"/>
</dbReference>
<dbReference type="Proteomes" id="UP001231189">
    <property type="component" value="Unassembled WGS sequence"/>
</dbReference>
<dbReference type="GO" id="GO:0008270">
    <property type="term" value="F:zinc ion binding"/>
    <property type="evidence" value="ECO:0007669"/>
    <property type="project" value="UniProtKB-KW"/>
</dbReference>
<dbReference type="PANTHER" id="PTHR33026">
    <property type="entry name" value="OS06G0360600 PROTEIN"/>
    <property type="match status" value="1"/>
</dbReference>
<dbReference type="InterPro" id="IPR036875">
    <property type="entry name" value="Znf_CCHC_sf"/>
</dbReference>
<organism evidence="4 5">
    <name type="scientific">Lolium multiflorum</name>
    <name type="common">Italian ryegrass</name>
    <name type="synonym">Lolium perenne subsp. multiflorum</name>
    <dbReference type="NCBI Taxonomy" id="4521"/>
    <lineage>
        <taxon>Eukaryota</taxon>
        <taxon>Viridiplantae</taxon>
        <taxon>Streptophyta</taxon>
        <taxon>Embryophyta</taxon>
        <taxon>Tracheophyta</taxon>
        <taxon>Spermatophyta</taxon>
        <taxon>Magnoliopsida</taxon>
        <taxon>Liliopsida</taxon>
        <taxon>Poales</taxon>
        <taxon>Poaceae</taxon>
        <taxon>BOP clade</taxon>
        <taxon>Pooideae</taxon>
        <taxon>Poodae</taxon>
        <taxon>Poeae</taxon>
        <taxon>Poeae Chloroplast Group 2 (Poeae type)</taxon>
        <taxon>Loliodinae</taxon>
        <taxon>Loliinae</taxon>
        <taxon>Lolium</taxon>
    </lineage>
</organism>
<dbReference type="SMART" id="SM00343">
    <property type="entry name" value="ZnF_C2HC"/>
    <property type="match status" value="1"/>
</dbReference>
<accession>A0AAD8RB89</accession>
<dbReference type="Gene3D" id="4.10.60.10">
    <property type="entry name" value="Zinc finger, CCHC-type"/>
    <property type="match status" value="1"/>
</dbReference>
<dbReference type="PROSITE" id="PS50158">
    <property type="entry name" value="ZF_CCHC"/>
    <property type="match status" value="1"/>
</dbReference>
<comment type="caution">
    <text evidence="4">The sequence shown here is derived from an EMBL/GenBank/DDBJ whole genome shotgun (WGS) entry which is preliminary data.</text>
</comment>
<keyword evidence="1" id="KW-0862">Zinc</keyword>
<evidence type="ECO:0000256" key="2">
    <source>
        <dbReference type="SAM" id="MobiDB-lite"/>
    </source>
</evidence>
<dbReference type="PANTHER" id="PTHR33026:SF7">
    <property type="entry name" value="OS03G0100275 PROTEIN"/>
    <property type="match status" value="1"/>
</dbReference>
<keyword evidence="1" id="KW-0479">Metal-binding</keyword>